<organism evidence="5">
    <name type="scientific">Listeria phage LP-083-1</name>
    <dbReference type="NCBI Taxonomy" id="1458854"/>
    <lineage>
        <taxon>Viruses</taxon>
        <taxon>Duplodnaviria</taxon>
        <taxon>Heunggongvirae</taxon>
        <taxon>Uroviricota</taxon>
        <taxon>Caudoviricetes</taxon>
    </lineage>
</organism>
<evidence type="ECO:0000256" key="1">
    <source>
        <dbReference type="ARBA" id="ARBA00022741"/>
    </source>
</evidence>
<dbReference type="InterPro" id="IPR051620">
    <property type="entry name" value="ORF904-like_C"/>
</dbReference>
<dbReference type="PANTHER" id="PTHR35372:SF2">
    <property type="entry name" value="SF3 HELICASE DOMAIN-CONTAINING PROTEIN"/>
    <property type="match status" value="1"/>
</dbReference>
<evidence type="ECO:0000259" key="4">
    <source>
        <dbReference type="PROSITE" id="PS51206"/>
    </source>
</evidence>
<name>A0A059T6H3_9CAUD</name>
<dbReference type="GO" id="GO:0005524">
    <property type="term" value="F:ATP binding"/>
    <property type="evidence" value="ECO:0007669"/>
    <property type="project" value="UniProtKB-KW"/>
</dbReference>
<feature type="domain" description="SF3 helicase" evidence="4">
    <location>
        <begin position="345"/>
        <end position="506"/>
    </location>
</feature>
<keyword evidence="1" id="KW-0547">Nucleotide-binding</keyword>
<sequence length="634" mass="72452">MFIEFEEGTKFAKEGSPLSESHEGFQDAGYLLDKTDLVIDLDFNDVSQKKAYERVHAVLDLFAIKTQVVYSNRGAHLYFKKPKGYRAKNGVCLLGIDIEPKTSTNTTNGITIKQNGIVRKMENENMRAPFPDVFKTGKFENAVSMGEGGRNNFMFRHLAMAKSVVTADDVAKIAKFINEYLFDEPLPQSELEKSVMQSLESETLFSGLMEKRIAEQVVRDYRIVKYRDSLYYFEDNQYKQDESGHILQIAYKECGDVPTKVSDEVYRHISRMVEFVDSETVFPIRVANGVIDTRKAEAYGMDSSFIPIDDKKFSPYYINIPYNAEAEAVQEVDDYLNNLTGGDEDYKKVLLEALGSTLLTDPEQKRLLAKIFIFRGNGGNGKGTLLTIISEILGRESVGTSSLEQLTNESYLYSLNGKLANLCDDVENSAIDNKKMKIIKNISTCDRIDLRKMREQAFSATLTCTLIMTSNHTLKSFEKGKSWKRRVMWMPMFSEVVKKDPRFITKLTTPKALQYWLALMVEGLNRLLDQKCTLTPSKVLEDYNKAYHADNNNALDFFATITENEIFDQPVKDVYEKYCAWFKDEHESDQDPFKSTTFSRSVMEFYPVEKKNVRIGQKTPYCYVALKKGDKPNA</sequence>
<keyword evidence="3" id="KW-0067">ATP-binding</keyword>
<dbReference type="PANTHER" id="PTHR35372">
    <property type="entry name" value="ATP BINDING PROTEIN-RELATED"/>
    <property type="match status" value="1"/>
</dbReference>
<dbReference type="InterPro" id="IPR045455">
    <property type="entry name" value="NrS-1_pol-like_helicase"/>
</dbReference>
<dbReference type="InterPro" id="IPR027417">
    <property type="entry name" value="P-loop_NTPase"/>
</dbReference>
<evidence type="ECO:0000313" key="5">
    <source>
        <dbReference type="EMBL" id="AHL18999.1"/>
    </source>
</evidence>
<dbReference type="EMBL" id="KJ094028">
    <property type="protein sequence ID" value="AHL18999.1"/>
    <property type="molecule type" value="Genomic_DNA"/>
</dbReference>
<dbReference type="SUPFAM" id="SSF52540">
    <property type="entry name" value="P-loop containing nucleoside triphosphate hydrolases"/>
    <property type="match status" value="1"/>
</dbReference>
<protein>
    <submittedName>
        <fullName evidence="5">Primase</fullName>
    </submittedName>
</protein>
<dbReference type="GO" id="GO:0016787">
    <property type="term" value="F:hydrolase activity"/>
    <property type="evidence" value="ECO:0007669"/>
    <property type="project" value="UniProtKB-KW"/>
</dbReference>
<dbReference type="InterPro" id="IPR006500">
    <property type="entry name" value="Helicase_put_C_phage/plasmid"/>
</dbReference>
<dbReference type="Gene3D" id="3.40.50.300">
    <property type="entry name" value="P-loop containing nucleotide triphosphate hydrolases"/>
    <property type="match status" value="1"/>
</dbReference>
<accession>A0A059T6H3</accession>
<dbReference type="PROSITE" id="PS51206">
    <property type="entry name" value="SF3_HELICASE_1"/>
    <property type="match status" value="1"/>
</dbReference>
<reference evidence="5" key="1">
    <citation type="journal article" date="2014" name="Appl. Environ. Microbiol.">
        <title>Comparative genomic and morphological analysis of Listeria phages isolated from farm environments.</title>
        <authorList>
            <person name="Denes T."/>
            <person name="Vongkamjan K."/>
            <person name="Ackermann H.W."/>
            <person name="Moreno Switt A.I."/>
            <person name="Wiedmann M."/>
            <person name="den Bakker H.C."/>
        </authorList>
    </citation>
    <scope>NUCLEOTIDE SEQUENCE</scope>
</reference>
<keyword evidence="2" id="KW-0378">Hydrolase</keyword>
<gene>
    <name evidence="5" type="ORF">LP083-1_034</name>
</gene>
<evidence type="ECO:0000256" key="3">
    <source>
        <dbReference type="ARBA" id="ARBA00022840"/>
    </source>
</evidence>
<dbReference type="InterPro" id="IPR014015">
    <property type="entry name" value="Helicase_SF3_DNA-vir"/>
</dbReference>
<evidence type="ECO:0000256" key="2">
    <source>
        <dbReference type="ARBA" id="ARBA00022801"/>
    </source>
</evidence>
<proteinExistence type="predicted"/>
<dbReference type="Pfam" id="PF19263">
    <property type="entry name" value="DUF5906"/>
    <property type="match status" value="1"/>
</dbReference>
<dbReference type="NCBIfam" id="TIGR01613">
    <property type="entry name" value="primase_Cterm"/>
    <property type="match status" value="1"/>
</dbReference>